<protein>
    <submittedName>
        <fullName evidence="1">Uncharacterized protein</fullName>
    </submittedName>
</protein>
<dbReference type="AlphaFoldDB" id="A0A0K1EK40"/>
<evidence type="ECO:0000313" key="1">
    <source>
        <dbReference type="EMBL" id="AKT41042.1"/>
    </source>
</evidence>
<accession>A0A0K1EK40</accession>
<name>A0A0K1EK40_CHOCO</name>
<dbReference type="Proteomes" id="UP000067626">
    <property type="component" value="Chromosome"/>
</dbReference>
<dbReference type="RefSeq" id="WP_050432878.1">
    <property type="nucleotide sequence ID" value="NZ_CP012159.1"/>
</dbReference>
<evidence type="ECO:0000313" key="2">
    <source>
        <dbReference type="Proteomes" id="UP000067626"/>
    </source>
</evidence>
<dbReference type="OrthoDB" id="5507107at2"/>
<dbReference type="STRING" id="52.CMC5_052000"/>
<dbReference type="EMBL" id="CP012159">
    <property type="protein sequence ID" value="AKT41042.1"/>
    <property type="molecule type" value="Genomic_DNA"/>
</dbReference>
<dbReference type="KEGG" id="ccro:CMC5_052000"/>
<sequence length="352" mass="34389">MVTGLLRGRPGLLPRGLAVGVLGVGLLLGQGCELIVDGEVGTIGCSEEGVIGAPACPAEHVCRAGSCVALAPLGRPCFEEGDCAPGSFCLAPGAGSGDVQVGFCSRPCCASSDCDPAEGLVCWVPKGSAFGFCRSGPAIGRERVGRGKAGAPCSGAGDCRSGLCSGGSCVDTCCSDANCAAGGGVCQLAHGLVAAGAAWTCLPPRAGTRGTHASCSGDEVCASGACLDIEGTKRCAAPCCGSAQCPGVVDGGAGELLAARCRVVDHGGAPIRACVGSAEASATLGVGAACRRDDQCRSGVCVLPAVERPPESGGGGICGDMCCADQACGDPSNVACRPEPARPSLDLRCEPK</sequence>
<keyword evidence="2" id="KW-1185">Reference proteome</keyword>
<proteinExistence type="predicted"/>
<dbReference type="PROSITE" id="PS51257">
    <property type="entry name" value="PROKAR_LIPOPROTEIN"/>
    <property type="match status" value="1"/>
</dbReference>
<reference evidence="1 2" key="1">
    <citation type="submission" date="2015-07" db="EMBL/GenBank/DDBJ databases">
        <title>Genome analysis of myxobacterium Chondromyces crocatus Cm c5 reveals a high potential for natural compound synthesis and the genetic basis for the loss of fruiting body formation.</title>
        <authorList>
            <person name="Zaburannyi N."/>
            <person name="Bunk B."/>
            <person name="Maier J."/>
            <person name="Overmann J."/>
            <person name="Mueller R."/>
        </authorList>
    </citation>
    <scope>NUCLEOTIDE SEQUENCE [LARGE SCALE GENOMIC DNA]</scope>
    <source>
        <strain evidence="1 2">Cm c5</strain>
    </source>
</reference>
<organism evidence="1 2">
    <name type="scientific">Chondromyces crocatus</name>
    <dbReference type="NCBI Taxonomy" id="52"/>
    <lineage>
        <taxon>Bacteria</taxon>
        <taxon>Pseudomonadati</taxon>
        <taxon>Myxococcota</taxon>
        <taxon>Polyangia</taxon>
        <taxon>Polyangiales</taxon>
        <taxon>Polyangiaceae</taxon>
        <taxon>Chondromyces</taxon>
    </lineage>
</organism>
<gene>
    <name evidence="1" type="ORF">CMC5_052000</name>
</gene>